<feature type="domain" description="Disease resistance protein winged helix" evidence="2">
    <location>
        <begin position="29"/>
        <end position="92"/>
    </location>
</feature>
<dbReference type="InterPro" id="IPR036388">
    <property type="entry name" value="WH-like_DNA-bd_sf"/>
</dbReference>
<protein>
    <recommendedName>
        <fullName evidence="2">Disease resistance protein winged helix domain-containing protein</fullName>
    </recommendedName>
</protein>
<organism evidence="3 4">
    <name type="scientific">Lactuca virosa</name>
    <dbReference type="NCBI Taxonomy" id="75947"/>
    <lineage>
        <taxon>Eukaryota</taxon>
        <taxon>Viridiplantae</taxon>
        <taxon>Streptophyta</taxon>
        <taxon>Embryophyta</taxon>
        <taxon>Tracheophyta</taxon>
        <taxon>Spermatophyta</taxon>
        <taxon>Magnoliopsida</taxon>
        <taxon>eudicotyledons</taxon>
        <taxon>Gunneridae</taxon>
        <taxon>Pentapetalae</taxon>
        <taxon>asterids</taxon>
        <taxon>campanulids</taxon>
        <taxon>Asterales</taxon>
        <taxon>Asteraceae</taxon>
        <taxon>Cichorioideae</taxon>
        <taxon>Cichorieae</taxon>
        <taxon>Lactucinae</taxon>
        <taxon>Lactuca</taxon>
    </lineage>
</organism>
<dbReference type="Proteomes" id="UP001157418">
    <property type="component" value="Unassembled WGS sequence"/>
</dbReference>
<dbReference type="AlphaFoldDB" id="A0AAU9P4K2"/>
<dbReference type="Pfam" id="PF23559">
    <property type="entry name" value="WHD_DRP"/>
    <property type="match status" value="1"/>
</dbReference>
<evidence type="ECO:0000259" key="2">
    <source>
        <dbReference type="Pfam" id="PF23559"/>
    </source>
</evidence>
<keyword evidence="1" id="KW-0547">Nucleotide-binding</keyword>
<dbReference type="EMBL" id="CAKMRJ010005523">
    <property type="protein sequence ID" value="CAH1444898.1"/>
    <property type="molecule type" value="Genomic_DNA"/>
</dbReference>
<gene>
    <name evidence="3" type="ORF">LVIROSA_LOCUS30698</name>
</gene>
<evidence type="ECO:0000313" key="4">
    <source>
        <dbReference type="Proteomes" id="UP001157418"/>
    </source>
</evidence>
<name>A0AAU9P4K2_9ASTR</name>
<keyword evidence="4" id="KW-1185">Reference proteome</keyword>
<accession>A0AAU9P4K2</accession>
<evidence type="ECO:0000256" key="1">
    <source>
        <dbReference type="ARBA" id="ARBA00022741"/>
    </source>
</evidence>
<dbReference type="InterPro" id="IPR058922">
    <property type="entry name" value="WHD_DRP"/>
</dbReference>
<comment type="caution">
    <text evidence="3">The sequence shown here is derived from an EMBL/GenBank/DDBJ whole genome shotgun (WGS) entry which is preliminary data.</text>
</comment>
<reference evidence="3 4" key="1">
    <citation type="submission" date="2022-01" db="EMBL/GenBank/DDBJ databases">
        <authorList>
            <person name="Xiong W."/>
            <person name="Schranz E."/>
        </authorList>
    </citation>
    <scope>NUCLEOTIDE SEQUENCE [LARGE SCALE GENOMIC DNA]</scope>
</reference>
<proteinExistence type="predicted"/>
<dbReference type="Gene3D" id="1.10.10.10">
    <property type="entry name" value="Winged helix-like DNA-binding domain superfamily/Winged helix DNA-binding domain"/>
    <property type="match status" value="1"/>
</dbReference>
<evidence type="ECO:0000313" key="3">
    <source>
        <dbReference type="EMBL" id="CAH1444898.1"/>
    </source>
</evidence>
<sequence>MKGIYIFLKCCFDFFDDSEKKCFFYTALYLEDSDIQKDNLLDNWAAEELPNTIDDAEETRANGREVLHYLKMHSLLEENEPQQCFRIHKLIHLAALYSLSTDGGQGILVKFGEALDKPVDVECWKNKRWISLVDRKMSALPAKLICPKLSTLFLQKNPNWNLFQKHSLFI</sequence>